<feature type="compositionally biased region" description="Polar residues" evidence="1">
    <location>
        <begin position="45"/>
        <end position="61"/>
    </location>
</feature>
<feature type="compositionally biased region" description="Polar residues" evidence="1">
    <location>
        <begin position="21"/>
        <end position="30"/>
    </location>
</feature>
<organism evidence="2 3">
    <name type="scientific">Danionella cerebrum</name>
    <dbReference type="NCBI Taxonomy" id="2873325"/>
    <lineage>
        <taxon>Eukaryota</taxon>
        <taxon>Metazoa</taxon>
        <taxon>Chordata</taxon>
        <taxon>Craniata</taxon>
        <taxon>Vertebrata</taxon>
        <taxon>Euteleostomi</taxon>
        <taxon>Actinopterygii</taxon>
        <taxon>Neopterygii</taxon>
        <taxon>Teleostei</taxon>
        <taxon>Ostariophysi</taxon>
        <taxon>Cypriniformes</taxon>
        <taxon>Danionidae</taxon>
        <taxon>Danioninae</taxon>
        <taxon>Danionella</taxon>
    </lineage>
</organism>
<gene>
    <name evidence="2" type="ORF">DNTS_022978</name>
</gene>
<proteinExistence type="predicted"/>
<feature type="region of interest" description="Disordered" evidence="1">
    <location>
        <begin position="1"/>
        <end position="61"/>
    </location>
</feature>
<evidence type="ECO:0000256" key="1">
    <source>
        <dbReference type="SAM" id="MobiDB-lite"/>
    </source>
</evidence>
<dbReference type="AlphaFoldDB" id="A0A553RHG1"/>
<accession>A0A553RHG1</accession>
<feature type="region of interest" description="Disordered" evidence="1">
    <location>
        <begin position="118"/>
        <end position="168"/>
    </location>
</feature>
<feature type="compositionally biased region" description="Basic and acidic residues" evidence="1">
    <location>
        <begin position="118"/>
        <end position="151"/>
    </location>
</feature>
<dbReference type="EMBL" id="SRMA01024064">
    <property type="protein sequence ID" value="TRZ01626.1"/>
    <property type="molecule type" value="Genomic_DNA"/>
</dbReference>
<evidence type="ECO:0000313" key="3">
    <source>
        <dbReference type="Proteomes" id="UP000316079"/>
    </source>
</evidence>
<evidence type="ECO:0000313" key="2">
    <source>
        <dbReference type="EMBL" id="TRZ01626.1"/>
    </source>
</evidence>
<sequence length="211" mass="23807">MQESPDRTYAGPPDNVRRTPDPSTAASGVTSGLLAEHLDTEAPSGCSSPQAQDDSMTAQTGAHQHLLVATSSAKLWVCELKKPLEQRRLGLDARLPSEAPERDPLWRGALAELSMDSREWQKIRDGGQEDERNSAEELVVNKDPLKEREHAADDDDEDERRMGPHTGIYKKERTDADCLRSFLFYPETFSWRFQRRSLPSSRTIDSQETER</sequence>
<dbReference type="Proteomes" id="UP000316079">
    <property type="component" value="Unassembled WGS sequence"/>
</dbReference>
<protein>
    <submittedName>
        <fullName evidence="2">Uncharacterized protein</fullName>
    </submittedName>
</protein>
<name>A0A553RHG1_9TELE</name>
<comment type="caution">
    <text evidence="2">The sequence shown here is derived from an EMBL/GenBank/DDBJ whole genome shotgun (WGS) entry which is preliminary data.</text>
</comment>
<keyword evidence="3" id="KW-1185">Reference proteome</keyword>
<reference evidence="2 3" key="1">
    <citation type="journal article" date="2019" name="Sci. Data">
        <title>Hybrid genome assembly and annotation of Danionella translucida.</title>
        <authorList>
            <person name="Kadobianskyi M."/>
            <person name="Schulze L."/>
            <person name="Schuelke M."/>
            <person name="Judkewitz B."/>
        </authorList>
    </citation>
    <scope>NUCLEOTIDE SEQUENCE [LARGE SCALE GENOMIC DNA]</scope>
    <source>
        <strain evidence="2 3">Bolton</strain>
    </source>
</reference>